<evidence type="ECO:0000313" key="2">
    <source>
        <dbReference type="EMBL" id="MEL1251902.1"/>
    </source>
</evidence>
<protein>
    <submittedName>
        <fullName evidence="2">Helix-turn-helix domain-containing protein</fullName>
    </submittedName>
</protein>
<dbReference type="Proteomes" id="UP001497045">
    <property type="component" value="Unassembled WGS sequence"/>
</dbReference>
<dbReference type="InterPro" id="IPR041657">
    <property type="entry name" value="HTH_17"/>
</dbReference>
<dbReference type="InterPro" id="IPR010093">
    <property type="entry name" value="SinI_DNA-bd"/>
</dbReference>
<dbReference type="Pfam" id="PF12728">
    <property type="entry name" value="HTH_17"/>
    <property type="match status" value="1"/>
</dbReference>
<evidence type="ECO:0000313" key="3">
    <source>
        <dbReference type="Proteomes" id="UP001497045"/>
    </source>
</evidence>
<evidence type="ECO:0000259" key="1">
    <source>
        <dbReference type="Pfam" id="PF12728"/>
    </source>
</evidence>
<dbReference type="EMBL" id="JBBYHV010000002">
    <property type="protein sequence ID" value="MEL1251902.1"/>
    <property type="molecule type" value="Genomic_DNA"/>
</dbReference>
<keyword evidence="3" id="KW-1185">Reference proteome</keyword>
<name>A0ABU9IJM5_9SPHN</name>
<dbReference type="RefSeq" id="WP_341674443.1">
    <property type="nucleotide sequence ID" value="NZ_JBBYHV010000002.1"/>
</dbReference>
<dbReference type="NCBIfam" id="TIGR01764">
    <property type="entry name" value="excise"/>
    <property type="match status" value="1"/>
</dbReference>
<reference evidence="2 3" key="1">
    <citation type="submission" date="2024-04" db="EMBL/GenBank/DDBJ databases">
        <title>Aurantiacibacter sp. DGU6 16S ribosomal RNA gene Genome sequencing and assembly.</title>
        <authorList>
            <person name="Park S."/>
        </authorList>
    </citation>
    <scope>NUCLEOTIDE SEQUENCE [LARGE SCALE GENOMIC DNA]</scope>
    <source>
        <strain evidence="2 3">DGU6</strain>
    </source>
</reference>
<organism evidence="2 3">
    <name type="scientific">Aurantiacibacter gilvus</name>
    <dbReference type="NCBI Taxonomy" id="3139141"/>
    <lineage>
        <taxon>Bacteria</taxon>
        <taxon>Pseudomonadati</taxon>
        <taxon>Pseudomonadota</taxon>
        <taxon>Alphaproteobacteria</taxon>
        <taxon>Sphingomonadales</taxon>
        <taxon>Erythrobacteraceae</taxon>
        <taxon>Aurantiacibacter</taxon>
    </lineage>
</organism>
<feature type="domain" description="Helix-turn-helix" evidence="1">
    <location>
        <begin position="8"/>
        <end position="54"/>
    </location>
</feature>
<sequence>MNTPITITIPEAVKLTGMSRTAIYEALKRGDLVARKAGRRTLIGFADLEGYLASLPAYTAEG</sequence>
<proteinExistence type="predicted"/>
<accession>A0ABU9IJM5</accession>
<gene>
    <name evidence="2" type="ORF">AAEO60_14590</name>
</gene>
<comment type="caution">
    <text evidence="2">The sequence shown here is derived from an EMBL/GenBank/DDBJ whole genome shotgun (WGS) entry which is preliminary data.</text>
</comment>